<keyword evidence="2" id="KW-0812">Transmembrane</keyword>
<dbReference type="CDD" id="cd00177">
    <property type="entry name" value="START"/>
    <property type="match status" value="1"/>
</dbReference>
<evidence type="ECO:0000259" key="3">
    <source>
        <dbReference type="PROSITE" id="PS50848"/>
    </source>
</evidence>
<dbReference type="Proteomes" id="UP000298327">
    <property type="component" value="Unassembled WGS sequence"/>
</dbReference>
<feature type="compositionally biased region" description="Polar residues" evidence="1">
    <location>
        <begin position="741"/>
        <end position="753"/>
    </location>
</feature>
<dbReference type="Pfam" id="PF01852">
    <property type="entry name" value="START"/>
    <property type="match status" value="2"/>
</dbReference>
<dbReference type="GO" id="GO:0005737">
    <property type="term" value="C:cytoplasm"/>
    <property type="evidence" value="ECO:0007669"/>
    <property type="project" value="UniProtKB-ARBA"/>
</dbReference>
<reference evidence="4 5" key="1">
    <citation type="submission" date="2019-02" db="EMBL/GenBank/DDBJ databases">
        <title>Genome sequencing of the rare red list fungi Dentipellis fragilis.</title>
        <authorList>
            <person name="Buettner E."/>
            <person name="Kellner H."/>
        </authorList>
    </citation>
    <scope>NUCLEOTIDE SEQUENCE [LARGE SCALE GENOMIC DNA]</scope>
    <source>
        <strain evidence="4 5">DSM 105465</strain>
    </source>
</reference>
<keyword evidence="2" id="KW-1133">Transmembrane helix</keyword>
<dbReference type="PANTHER" id="PTHR19308:SF54">
    <property type="entry name" value="START DOMAIN-CONTAINING PROTEIN"/>
    <property type="match status" value="1"/>
</dbReference>
<comment type="caution">
    <text evidence="4">The sequence shown here is derived from an EMBL/GenBank/DDBJ whole genome shotgun (WGS) entry which is preliminary data.</text>
</comment>
<feature type="compositionally biased region" description="Low complexity" evidence="1">
    <location>
        <begin position="1628"/>
        <end position="1654"/>
    </location>
</feature>
<dbReference type="Gene3D" id="3.30.530.20">
    <property type="match status" value="3"/>
</dbReference>
<gene>
    <name evidence="4" type="ORF">EVG20_g5413</name>
</gene>
<keyword evidence="2" id="KW-0472">Membrane</keyword>
<evidence type="ECO:0000256" key="1">
    <source>
        <dbReference type="SAM" id="MobiDB-lite"/>
    </source>
</evidence>
<feature type="transmembrane region" description="Helical" evidence="2">
    <location>
        <begin position="1680"/>
        <end position="1699"/>
    </location>
</feature>
<feature type="domain" description="START" evidence="3">
    <location>
        <begin position="526"/>
        <end position="693"/>
    </location>
</feature>
<feature type="compositionally biased region" description="Low complexity" evidence="1">
    <location>
        <begin position="1321"/>
        <end position="1332"/>
    </location>
</feature>
<dbReference type="InterPro" id="IPR002913">
    <property type="entry name" value="START_lipid-bd_dom"/>
</dbReference>
<sequence length="1733" mass="188352">MSDGTTCVAFALSIRTGDTDQTVSSLRQSWYNALNDAQSNFRHLLTSASSQDWKRVPVASDSASTLSKGKARSSVPDVSDVVIHRKTRKSGDTVYRVILDVPTGDEPISLDAWKSVLTTPELRKEWDPAVESAALVEMFDPTTRVAKTKFTLGWPANPRDAVTISRTFNDATTVIDISTSLPRSPDEPAYLRPSPPYVRSNVKLFSWCIQHIPSLPSANPPSTQNDEQFPSKLNSGRLRITCFWQHDLRAIWNLGSTSGFSQQLALMVLGLFKTVMKRGSRVPVLTGYGNGVSIERLRFDINREALTLDYAIIPEDDEHESRVAENSSLDELHAIREHRRLTRTVEFSIPAARGWDIQVSTKASSEEVAKLPWSARAIRTSPESSSDTADDRDDVLLRVNHSPLIDDHSILKVCVVIERSGPSSGLRLNGIPQAIEAIEDRSPSSYFMSQQMQQDATSTADTSFCTASSAATAVSTLSSGSKTPLRPELFRSQTERSVAAEKNILSRVRRNYIYFSSLLQEPEAKWKRTTEARGVSITQLDSIDPTLVVYRAEATFVGVGLWDLYAAITSPGTRQYWDKQHEDAVLLEDVNELTELWHIKSKPTWPANARDSVLLKTVYKSPSTIHVFSFSADDPNLFPNIPPVDASTIRTQVDLQGFSIEALSPTTTLLTLLEQSDPKGWATKSSIIPQQMIVALAGIGEFAIKYGGPPTATRLAGARARTMNYDHERGVFRMEYEVSASRRTSNGDQTAPVSQEGDAESASNPVVECELRCDIDTWATSLDIVVDPPPQSITCLRRHRLSSGGGGLWLTLTHDAVLAGDERLQVIVRKGPGRERGIVMVNGSKVAVDVEDLPEHELKSLSKQKRVKPARIPLDQPPVVGVIRRRKAEWNGEGENGSSSDSSEKPPSPTVSERGISPIKTSSMWGAFTPKFSSPLTRYFTFAVEQATSTTEQAVAALTPTSGDGAAPSASKPPMQHALEALSYVQSLYAVPMSDAWTLVSTKGFPIYRKLEPQFSSSIPVHRAEKVVEGISAEEIAAVITSYDCRKRWDDCFDSAHVLEAFGGENRTAFVVNKGGFPFRDRGFYLASVQARGQRARNDADSPTSGEGNSPIFIVSASFNPASISQFATEKYNSCGLPIGRMFVDAWVLETLDPYTPENYAIPSTRCTRVVAADYAGSVPVAVNSLNNTALAKTIIALETYVKGISPLPLTRLPTCGLLLIDKRSDDRQESSAWALKKKDANRTLVQTKYLPDEQVYHSTMLLSFPPPVSPAASPVAEQTTPKAGVPDSASTDSVSSEPRQSRGHSLSVSSVSSPRHRRVSSSTVRARSPSSETALRVSSSAFTLKGEVRQHTDLLVAEVIVDSKLYPDGYEVQLRSRIQSTSTTIPLLASDSKLPDESVLPLTYTVHTLPSSPLHSSSLTSDSPSRHLLRFMLPTAQQQISTLQDPLTGETRGPRPKPQWLVDLQEKGAVLDVEVRPAGKILATRKSKSAVTIDGNAVKVESEKESLTSLGRDELQEDRVAWMTTLTRLSSDNEDLPKELEVPIAVAEHLLDPSVTSEESAASQESKEAEDGSVSSGSSQAPSVSHPPESSTLADVVPPTPATGGFLGFLNAYPIASPLLRFMSASGTTSPASSTAQSPAATSEAASALTRASGNRSRKEARLGRGASVLTLATPRASYPLSTVIVVALIAFLIGSLLRSLISPADFIYVVTDLKEAEEMAAGCGRSSGCWR</sequence>
<dbReference type="InterPro" id="IPR051213">
    <property type="entry name" value="START_lipid_transfer"/>
</dbReference>
<dbReference type="STRING" id="205917.A0A4Y9YX24"/>
<organism evidence="4 5">
    <name type="scientific">Dentipellis fragilis</name>
    <dbReference type="NCBI Taxonomy" id="205917"/>
    <lineage>
        <taxon>Eukaryota</taxon>
        <taxon>Fungi</taxon>
        <taxon>Dikarya</taxon>
        <taxon>Basidiomycota</taxon>
        <taxon>Agaricomycotina</taxon>
        <taxon>Agaricomycetes</taxon>
        <taxon>Russulales</taxon>
        <taxon>Hericiaceae</taxon>
        <taxon>Dentipellis</taxon>
    </lineage>
</organism>
<accession>A0A4Y9YX24</accession>
<dbReference type="OrthoDB" id="196858at2759"/>
<name>A0A4Y9YX24_9AGAM</name>
<evidence type="ECO:0000313" key="5">
    <source>
        <dbReference type="Proteomes" id="UP000298327"/>
    </source>
</evidence>
<dbReference type="SUPFAM" id="SSF55961">
    <property type="entry name" value="Bet v1-like"/>
    <property type="match status" value="3"/>
</dbReference>
<feature type="domain" description="START" evidence="3">
    <location>
        <begin position="994"/>
        <end position="1192"/>
    </location>
</feature>
<dbReference type="PANTHER" id="PTHR19308">
    <property type="entry name" value="PHOSPHATIDYLCHOLINE TRANSFER PROTEIN"/>
    <property type="match status" value="1"/>
</dbReference>
<feature type="region of interest" description="Disordered" evidence="1">
    <location>
        <begin position="739"/>
        <end position="763"/>
    </location>
</feature>
<dbReference type="PROSITE" id="PS50848">
    <property type="entry name" value="START"/>
    <property type="match status" value="2"/>
</dbReference>
<evidence type="ECO:0000313" key="4">
    <source>
        <dbReference type="EMBL" id="TFY65669.1"/>
    </source>
</evidence>
<feature type="region of interest" description="Disordered" evidence="1">
    <location>
        <begin position="1270"/>
        <end position="1338"/>
    </location>
</feature>
<feature type="compositionally biased region" description="Low complexity" evidence="1">
    <location>
        <begin position="1304"/>
        <end position="1314"/>
    </location>
</feature>
<dbReference type="GO" id="GO:0008289">
    <property type="term" value="F:lipid binding"/>
    <property type="evidence" value="ECO:0007669"/>
    <property type="project" value="InterPro"/>
</dbReference>
<proteinExistence type="predicted"/>
<feature type="compositionally biased region" description="Polar residues" evidence="1">
    <location>
        <begin position="1289"/>
        <end position="1299"/>
    </location>
</feature>
<feature type="region of interest" description="Disordered" evidence="1">
    <location>
        <begin position="1628"/>
        <end position="1661"/>
    </location>
</feature>
<feature type="compositionally biased region" description="Low complexity" evidence="1">
    <location>
        <begin position="1573"/>
        <end position="1585"/>
    </location>
</feature>
<feature type="region of interest" description="Disordered" evidence="1">
    <location>
        <begin position="1551"/>
        <end position="1598"/>
    </location>
</feature>
<protein>
    <recommendedName>
        <fullName evidence="3">START domain-containing protein</fullName>
    </recommendedName>
</protein>
<feature type="region of interest" description="Disordered" evidence="1">
    <location>
        <begin position="889"/>
        <end position="917"/>
    </location>
</feature>
<feature type="compositionally biased region" description="Low complexity" evidence="1">
    <location>
        <begin position="1555"/>
        <end position="1565"/>
    </location>
</feature>
<dbReference type="InterPro" id="IPR023393">
    <property type="entry name" value="START-like_dom_sf"/>
</dbReference>
<keyword evidence="5" id="KW-1185">Reference proteome</keyword>
<evidence type="ECO:0000256" key="2">
    <source>
        <dbReference type="SAM" id="Phobius"/>
    </source>
</evidence>
<dbReference type="EMBL" id="SEOQ01000319">
    <property type="protein sequence ID" value="TFY65669.1"/>
    <property type="molecule type" value="Genomic_DNA"/>
</dbReference>